<feature type="transmembrane region" description="Helical" evidence="1">
    <location>
        <begin position="21"/>
        <end position="45"/>
    </location>
</feature>
<feature type="transmembrane region" description="Helical" evidence="1">
    <location>
        <begin position="205"/>
        <end position="226"/>
    </location>
</feature>
<keyword evidence="1" id="KW-0812">Transmembrane</keyword>
<dbReference type="Proteomes" id="UP001302949">
    <property type="component" value="Unassembled WGS sequence"/>
</dbReference>
<dbReference type="Pfam" id="PF02517">
    <property type="entry name" value="Rce1-like"/>
    <property type="match status" value="1"/>
</dbReference>
<feature type="transmembrane region" description="Helical" evidence="1">
    <location>
        <begin position="65"/>
        <end position="92"/>
    </location>
</feature>
<sequence length="314" mass="36196">MTEFDTFKAQTDRPLIAKLMILVGLTLIFMFVGSMVGILAFSWLNGVSLQKALLAQQHLKDFPNAYVGLMLLQTFSTPIPFVASSLFYWYVIEKQDISTLSFHSTNLSVLFTVAILVIGFMPFDAIFIELNQKMVLPESLKGIEEWMKNSEKATGELTKFLTSFQNPTQFMLAMLVVAVFAGISEEFLFRGVLQNLAWKAFKNPHIAIWFAAFWFSFIHLQFYGFIPRMLLGAMFGYLYYWTQNLWLSMFAHFVNNGFTLLMSYLYQMKVTKTDIEKTDSVPVTMALVSALLTIFLLRWFWMYGLQKDKKNKPA</sequence>
<reference evidence="3 4" key="1">
    <citation type="submission" date="2023-12" db="EMBL/GenBank/DDBJ databases">
        <title>Novel species of the genus Arcicella isolated from rivers.</title>
        <authorList>
            <person name="Lu H."/>
        </authorList>
    </citation>
    <scope>NUCLEOTIDE SEQUENCE [LARGE SCALE GENOMIC DNA]</scope>
    <source>
        <strain evidence="3 4">KCTC 23307</strain>
    </source>
</reference>
<feature type="transmembrane region" description="Helical" evidence="1">
    <location>
        <begin position="104"/>
        <end position="128"/>
    </location>
</feature>
<protein>
    <submittedName>
        <fullName evidence="3">CPBP family intramembrane glutamic endopeptidase</fullName>
        <ecNumber evidence="3">3.4.-.-</ecNumber>
    </submittedName>
</protein>
<evidence type="ECO:0000313" key="4">
    <source>
        <dbReference type="Proteomes" id="UP001302949"/>
    </source>
</evidence>
<feature type="transmembrane region" description="Helical" evidence="1">
    <location>
        <begin position="170"/>
        <end position="193"/>
    </location>
</feature>
<keyword evidence="4" id="KW-1185">Reference proteome</keyword>
<keyword evidence="1" id="KW-1133">Transmembrane helix</keyword>
<proteinExistence type="predicted"/>
<evidence type="ECO:0000259" key="2">
    <source>
        <dbReference type="Pfam" id="PF02517"/>
    </source>
</evidence>
<dbReference type="PANTHER" id="PTHR36435:SF1">
    <property type="entry name" value="CAAX AMINO TERMINAL PROTEASE FAMILY PROTEIN"/>
    <property type="match status" value="1"/>
</dbReference>
<evidence type="ECO:0000256" key="1">
    <source>
        <dbReference type="SAM" id="Phobius"/>
    </source>
</evidence>
<dbReference type="EC" id="3.4.-.-" evidence="3"/>
<dbReference type="PANTHER" id="PTHR36435">
    <property type="entry name" value="SLR1288 PROTEIN"/>
    <property type="match status" value="1"/>
</dbReference>
<dbReference type="InterPro" id="IPR052710">
    <property type="entry name" value="CAAX_protease"/>
</dbReference>
<gene>
    <name evidence="3" type="ORF">VB248_15585</name>
</gene>
<organism evidence="3 4">
    <name type="scientific">Arcicella rigui</name>
    <dbReference type="NCBI Taxonomy" id="797020"/>
    <lineage>
        <taxon>Bacteria</taxon>
        <taxon>Pseudomonadati</taxon>
        <taxon>Bacteroidota</taxon>
        <taxon>Cytophagia</taxon>
        <taxon>Cytophagales</taxon>
        <taxon>Flectobacillaceae</taxon>
        <taxon>Arcicella</taxon>
    </lineage>
</organism>
<dbReference type="EMBL" id="JAYFUM010000019">
    <property type="protein sequence ID" value="MEA5140573.1"/>
    <property type="molecule type" value="Genomic_DNA"/>
</dbReference>
<feature type="domain" description="CAAX prenyl protease 2/Lysostaphin resistance protein A-like" evidence="2">
    <location>
        <begin position="169"/>
        <end position="257"/>
    </location>
</feature>
<name>A0ABU5QCV9_9BACT</name>
<dbReference type="GO" id="GO:0016787">
    <property type="term" value="F:hydrolase activity"/>
    <property type="evidence" value="ECO:0007669"/>
    <property type="project" value="UniProtKB-KW"/>
</dbReference>
<accession>A0ABU5QCV9</accession>
<keyword evidence="3" id="KW-0378">Hydrolase</keyword>
<evidence type="ECO:0000313" key="3">
    <source>
        <dbReference type="EMBL" id="MEA5140573.1"/>
    </source>
</evidence>
<feature type="transmembrane region" description="Helical" evidence="1">
    <location>
        <begin position="246"/>
        <end position="266"/>
    </location>
</feature>
<comment type="caution">
    <text evidence="3">The sequence shown here is derived from an EMBL/GenBank/DDBJ whole genome shotgun (WGS) entry which is preliminary data.</text>
</comment>
<keyword evidence="1" id="KW-0472">Membrane</keyword>
<dbReference type="RefSeq" id="WP_323297727.1">
    <property type="nucleotide sequence ID" value="NZ_JAYFUM010000019.1"/>
</dbReference>
<feature type="transmembrane region" description="Helical" evidence="1">
    <location>
        <begin position="278"/>
        <end position="301"/>
    </location>
</feature>
<dbReference type="InterPro" id="IPR003675">
    <property type="entry name" value="Rce1/LyrA-like_dom"/>
</dbReference>